<dbReference type="GO" id="GO:0003700">
    <property type="term" value="F:DNA-binding transcription factor activity"/>
    <property type="evidence" value="ECO:0007669"/>
    <property type="project" value="InterPro"/>
</dbReference>
<feature type="domain" description="HTH araC/xylS-type" evidence="5">
    <location>
        <begin position="166"/>
        <end position="263"/>
    </location>
</feature>
<dbReference type="InterPro" id="IPR018060">
    <property type="entry name" value="HTH_AraC"/>
</dbReference>
<dbReference type="SMART" id="SM00342">
    <property type="entry name" value="HTH_ARAC"/>
    <property type="match status" value="1"/>
</dbReference>
<keyword evidence="3" id="KW-0238">DNA-binding</keyword>
<dbReference type="FunFam" id="1.10.10.60:FF:000132">
    <property type="entry name" value="AraC family transcriptional regulator"/>
    <property type="match status" value="1"/>
</dbReference>
<keyword evidence="2" id="KW-0805">Transcription regulation</keyword>
<dbReference type="Gene3D" id="1.10.10.60">
    <property type="entry name" value="Homeodomain-like"/>
    <property type="match status" value="1"/>
</dbReference>
<dbReference type="Pfam" id="PF12833">
    <property type="entry name" value="HTH_18"/>
    <property type="match status" value="1"/>
</dbReference>
<gene>
    <name evidence="6" type="ORF">FCL42_03455</name>
</gene>
<dbReference type="InterPro" id="IPR009057">
    <property type="entry name" value="Homeodomain-like_sf"/>
</dbReference>
<sequence>MFCESNSVINERYPLPFEACASEIYLHSEDLEPDTTFLPHRHSWGQLNVVEEGVIEISVDGKPYLSPPQYAIWIPPLVEHTSYSRQRVSYRALYLNPRLSALLPDEPCMLRLTGVFSAIVADFTDRAVHYATALEDQRLAQVMVDQLVKQAPMRAFLPLSDDPLLKPILTALQKDPSNPRTLSQWAQKVYSTERTLNRRCHQQLGMSFSDWKQRLKFLSAISMLRQGMKVNKVSIELGYSTPSAFINMFSRMSGNTPESYRRERRRVSGNG</sequence>
<dbReference type="GO" id="GO:0043565">
    <property type="term" value="F:sequence-specific DNA binding"/>
    <property type="evidence" value="ECO:0007669"/>
    <property type="project" value="InterPro"/>
</dbReference>
<dbReference type="InterPro" id="IPR003313">
    <property type="entry name" value="AraC-bd"/>
</dbReference>
<dbReference type="Pfam" id="PF02311">
    <property type="entry name" value="AraC_binding"/>
    <property type="match status" value="1"/>
</dbReference>
<dbReference type="CDD" id="cd06124">
    <property type="entry name" value="cupin_NimR-like_N"/>
    <property type="match status" value="1"/>
</dbReference>
<dbReference type="SUPFAM" id="SSF51182">
    <property type="entry name" value="RmlC-like cupins"/>
    <property type="match status" value="1"/>
</dbReference>
<comment type="caution">
    <text evidence="6">The sequence shown here is derived from an EMBL/GenBank/DDBJ whole genome shotgun (WGS) entry which is preliminary data.</text>
</comment>
<dbReference type="EMBL" id="SWCJ01000002">
    <property type="protein sequence ID" value="TKB57347.1"/>
    <property type="molecule type" value="Genomic_DNA"/>
</dbReference>
<accession>A0A4U1BQP4</accession>
<dbReference type="SUPFAM" id="SSF46689">
    <property type="entry name" value="Homeodomain-like"/>
    <property type="match status" value="1"/>
</dbReference>
<dbReference type="InterPro" id="IPR018062">
    <property type="entry name" value="HTH_AraC-typ_CS"/>
</dbReference>
<evidence type="ECO:0000256" key="2">
    <source>
        <dbReference type="ARBA" id="ARBA00023015"/>
    </source>
</evidence>
<dbReference type="PANTHER" id="PTHR11019:SF190">
    <property type="entry name" value="ARAC-FAMILY REGULATORY PROTEIN"/>
    <property type="match status" value="1"/>
</dbReference>
<evidence type="ECO:0000313" key="6">
    <source>
        <dbReference type="EMBL" id="TKB57347.1"/>
    </source>
</evidence>
<evidence type="ECO:0000256" key="1">
    <source>
        <dbReference type="ARBA" id="ARBA00022491"/>
    </source>
</evidence>
<reference evidence="6 7" key="1">
    <citation type="submission" date="2019-04" db="EMBL/GenBank/DDBJ databases">
        <authorList>
            <person name="Hwang J.C."/>
        </authorList>
    </citation>
    <scope>NUCLEOTIDE SEQUENCE [LARGE SCALE GENOMIC DNA]</scope>
    <source>
        <strain evidence="6 7">IMCC35002</strain>
    </source>
</reference>
<evidence type="ECO:0000313" key="7">
    <source>
        <dbReference type="Proteomes" id="UP000305675"/>
    </source>
</evidence>
<evidence type="ECO:0000256" key="3">
    <source>
        <dbReference type="ARBA" id="ARBA00023125"/>
    </source>
</evidence>
<keyword evidence="1" id="KW-0678">Repressor</keyword>
<dbReference type="InterPro" id="IPR011051">
    <property type="entry name" value="RmlC_Cupin_sf"/>
</dbReference>
<protein>
    <submittedName>
        <fullName evidence="6">AraC family transcriptional regulator</fullName>
    </submittedName>
</protein>
<dbReference type="InterPro" id="IPR014710">
    <property type="entry name" value="RmlC-like_jellyroll"/>
</dbReference>
<dbReference type="OrthoDB" id="5949386at2"/>
<keyword evidence="4" id="KW-0804">Transcription</keyword>
<keyword evidence="7" id="KW-1185">Reference proteome</keyword>
<organism evidence="6 7">
    <name type="scientific">Ferrimonas aestuarii</name>
    <dbReference type="NCBI Taxonomy" id="2569539"/>
    <lineage>
        <taxon>Bacteria</taxon>
        <taxon>Pseudomonadati</taxon>
        <taxon>Pseudomonadota</taxon>
        <taxon>Gammaproteobacteria</taxon>
        <taxon>Alteromonadales</taxon>
        <taxon>Ferrimonadaceae</taxon>
        <taxon>Ferrimonas</taxon>
    </lineage>
</organism>
<dbReference type="Proteomes" id="UP000305675">
    <property type="component" value="Unassembled WGS sequence"/>
</dbReference>
<dbReference type="PROSITE" id="PS01124">
    <property type="entry name" value="HTH_ARAC_FAMILY_2"/>
    <property type="match status" value="1"/>
</dbReference>
<evidence type="ECO:0000259" key="5">
    <source>
        <dbReference type="PROSITE" id="PS01124"/>
    </source>
</evidence>
<dbReference type="PROSITE" id="PS00041">
    <property type="entry name" value="HTH_ARAC_FAMILY_1"/>
    <property type="match status" value="1"/>
</dbReference>
<proteinExistence type="predicted"/>
<name>A0A4U1BQP4_9GAMM</name>
<dbReference type="Gene3D" id="2.60.120.10">
    <property type="entry name" value="Jelly Rolls"/>
    <property type="match status" value="1"/>
</dbReference>
<evidence type="ECO:0000256" key="4">
    <source>
        <dbReference type="ARBA" id="ARBA00023163"/>
    </source>
</evidence>
<dbReference type="PANTHER" id="PTHR11019">
    <property type="entry name" value="HTH-TYPE TRANSCRIPTIONAL REGULATOR NIMR"/>
    <property type="match status" value="1"/>
</dbReference>
<dbReference type="AlphaFoldDB" id="A0A4U1BQP4"/>